<evidence type="ECO:0000313" key="16">
    <source>
        <dbReference type="Proteomes" id="UP001596456"/>
    </source>
</evidence>
<keyword evidence="13" id="KW-0472">Membrane</keyword>
<keyword evidence="13" id="KW-0812">Transmembrane</keyword>
<keyword evidence="8" id="KW-0067">ATP-binding</keyword>
<evidence type="ECO:0000256" key="9">
    <source>
        <dbReference type="ARBA" id="ARBA00022909"/>
    </source>
</evidence>
<evidence type="ECO:0000256" key="2">
    <source>
        <dbReference type="ARBA" id="ARBA00005810"/>
    </source>
</evidence>
<keyword evidence="16" id="KW-1185">Reference proteome</keyword>
<keyword evidence="7" id="KW-0418">Kinase</keyword>
<comment type="pathway">
    <text evidence="1">Cofactor biosynthesis; tetrahydrofolate biosynthesis; 2-amino-4-hydroxy-6-hydroxymethyl-7,8-dihydropteridine diphosphate from 7,8-dihydroneopterin triphosphate: step 4/4.</text>
</comment>
<dbReference type="EMBL" id="JBHTCM010000008">
    <property type="protein sequence ID" value="MFC7332969.1"/>
    <property type="molecule type" value="Genomic_DNA"/>
</dbReference>
<dbReference type="EC" id="2.7.6.3" evidence="3"/>
<evidence type="ECO:0000256" key="5">
    <source>
        <dbReference type="ARBA" id="ARBA00022679"/>
    </source>
</evidence>
<dbReference type="RefSeq" id="WP_377357751.1">
    <property type="nucleotide sequence ID" value="NZ_JBHTCM010000008.1"/>
</dbReference>
<organism evidence="15 16">
    <name type="scientific">Rhodocista pekingensis</name>
    <dbReference type="NCBI Taxonomy" id="201185"/>
    <lineage>
        <taxon>Bacteria</taxon>
        <taxon>Pseudomonadati</taxon>
        <taxon>Pseudomonadota</taxon>
        <taxon>Alphaproteobacteria</taxon>
        <taxon>Rhodospirillales</taxon>
        <taxon>Azospirillaceae</taxon>
        <taxon>Rhodocista</taxon>
    </lineage>
</organism>
<keyword evidence="5 15" id="KW-0808">Transferase</keyword>
<evidence type="ECO:0000259" key="14">
    <source>
        <dbReference type="Pfam" id="PF01288"/>
    </source>
</evidence>
<dbReference type="PANTHER" id="PTHR43071">
    <property type="entry name" value="2-AMINO-4-HYDROXY-6-HYDROXYMETHYLDIHYDROPTERIDINE PYROPHOSPHOKINASE"/>
    <property type="match status" value="1"/>
</dbReference>
<keyword evidence="13" id="KW-1133">Transmembrane helix</keyword>
<dbReference type="InterPro" id="IPR035907">
    <property type="entry name" value="Hppk_sf"/>
</dbReference>
<dbReference type="Gene3D" id="3.30.70.560">
    <property type="entry name" value="7,8-Dihydro-6-hydroxymethylpterin-pyrophosphokinase HPPK"/>
    <property type="match status" value="1"/>
</dbReference>
<evidence type="ECO:0000256" key="7">
    <source>
        <dbReference type="ARBA" id="ARBA00022777"/>
    </source>
</evidence>
<dbReference type="GO" id="GO:0003848">
    <property type="term" value="F:2-amino-4-hydroxy-6-hydroxymethyldihydropteridine diphosphokinase activity"/>
    <property type="evidence" value="ECO:0007669"/>
    <property type="project" value="UniProtKB-EC"/>
</dbReference>
<evidence type="ECO:0000313" key="15">
    <source>
        <dbReference type="EMBL" id="MFC7332969.1"/>
    </source>
</evidence>
<protein>
    <recommendedName>
        <fullName evidence="4">2-amino-4-hydroxy-6-hydroxymethyldihydropteridine pyrophosphokinase</fullName>
        <ecNumber evidence="3">2.7.6.3</ecNumber>
    </recommendedName>
    <alternativeName>
        <fullName evidence="11">6-hydroxymethyl-7,8-dihydropterin pyrophosphokinase</fullName>
    </alternativeName>
    <alternativeName>
        <fullName evidence="12">7,8-dihydro-6-hydroxymethylpterin-pyrophosphokinase</fullName>
    </alternativeName>
</protein>
<comment type="caution">
    <text evidence="15">The sequence shown here is derived from an EMBL/GenBank/DDBJ whole genome shotgun (WGS) entry which is preliminary data.</text>
</comment>
<evidence type="ECO:0000256" key="1">
    <source>
        <dbReference type="ARBA" id="ARBA00005051"/>
    </source>
</evidence>
<evidence type="ECO:0000256" key="4">
    <source>
        <dbReference type="ARBA" id="ARBA00016218"/>
    </source>
</evidence>
<dbReference type="Pfam" id="PF01288">
    <property type="entry name" value="HPPK"/>
    <property type="match status" value="1"/>
</dbReference>
<evidence type="ECO:0000256" key="13">
    <source>
        <dbReference type="SAM" id="Phobius"/>
    </source>
</evidence>
<feature type="transmembrane region" description="Helical" evidence="13">
    <location>
        <begin position="6"/>
        <end position="29"/>
    </location>
</feature>
<comment type="similarity">
    <text evidence="2">Belongs to the HPPK family.</text>
</comment>
<evidence type="ECO:0000256" key="6">
    <source>
        <dbReference type="ARBA" id="ARBA00022741"/>
    </source>
</evidence>
<dbReference type="InterPro" id="IPR000550">
    <property type="entry name" value="Hppk"/>
</dbReference>
<evidence type="ECO:0000256" key="3">
    <source>
        <dbReference type="ARBA" id="ARBA00013253"/>
    </source>
</evidence>
<reference evidence="16" key="1">
    <citation type="journal article" date="2019" name="Int. J. Syst. Evol. Microbiol.">
        <title>The Global Catalogue of Microorganisms (GCM) 10K type strain sequencing project: providing services to taxonomists for standard genome sequencing and annotation.</title>
        <authorList>
            <consortium name="The Broad Institute Genomics Platform"/>
            <consortium name="The Broad Institute Genome Sequencing Center for Infectious Disease"/>
            <person name="Wu L."/>
            <person name="Ma J."/>
        </authorList>
    </citation>
    <scope>NUCLEOTIDE SEQUENCE [LARGE SCALE GENOMIC DNA]</scope>
    <source>
        <strain evidence="16">CGMCC 1.16275</strain>
    </source>
</reference>
<evidence type="ECO:0000256" key="12">
    <source>
        <dbReference type="ARBA" id="ARBA00033413"/>
    </source>
</evidence>
<keyword evidence="9" id="KW-0289">Folate biosynthesis</keyword>
<name>A0ABW2KSI8_9PROT</name>
<dbReference type="NCBIfam" id="TIGR01498">
    <property type="entry name" value="folK"/>
    <property type="match status" value="1"/>
</dbReference>
<feature type="domain" description="7,8-dihydro-6-hydroxymethylpterin-pyrophosphokinase" evidence="14">
    <location>
        <begin position="4"/>
        <end position="134"/>
    </location>
</feature>
<dbReference type="CDD" id="cd00483">
    <property type="entry name" value="HPPK"/>
    <property type="match status" value="1"/>
</dbReference>
<dbReference type="PANTHER" id="PTHR43071:SF1">
    <property type="entry name" value="2-AMINO-4-HYDROXY-6-HYDROXYMETHYLDIHYDROPTERIDINE PYROPHOSPHOKINASE"/>
    <property type="match status" value="1"/>
</dbReference>
<sequence length="174" mass="18677">MILIGLGSNLAVPGIGGPLAVCTAALAALERRGLRVVARSCWYETAPVPVSDQPWFVNGVARVESPLGPDGVLALLHAVEAEFGRVRQVVNEARVLDLDLLDHDGLRRDVAPVLPHPRMHLRAFVLLPLAELAPGWVHPVSGRRVEDLIADLPPGQDARRIADARIADGRIADV</sequence>
<evidence type="ECO:0000256" key="11">
    <source>
        <dbReference type="ARBA" id="ARBA00029766"/>
    </source>
</evidence>
<comment type="function">
    <text evidence="10">Catalyzes the transfer of pyrophosphate from adenosine triphosphate (ATP) to 6-hydroxymethyl-7,8-dihydropterin, an enzymatic step in folate biosynthesis pathway.</text>
</comment>
<evidence type="ECO:0000256" key="10">
    <source>
        <dbReference type="ARBA" id="ARBA00029409"/>
    </source>
</evidence>
<accession>A0ABW2KSI8</accession>
<dbReference type="Proteomes" id="UP001596456">
    <property type="component" value="Unassembled WGS sequence"/>
</dbReference>
<keyword evidence="6" id="KW-0547">Nucleotide-binding</keyword>
<dbReference type="SUPFAM" id="SSF55083">
    <property type="entry name" value="6-hydroxymethyl-7,8-dihydropterin pyrophosphokinase, HPPK"/>
    <property type="match status" value="1"/>
</dbReference>
<evidence type="ECO:0000256" key="8">
    <source>
        <dbReference type="ARBA" id="ARBA00022840"/>
    </source>
</evidence>
<proteinExistence type="inferred from homology"/>
<gene>
    <name evidence="15" type="primary">folK</name>
    <name evidence="15" type="ORF">ACFQPS_07315</name>
</gene>